<evidence type="ECO:0000313" key="3">
    <source>
        <dbReference type="EMBL" id="QQK46685.1"/>
    </source>
</evidence>
<dbReference type="KEGG" id="pdp:PDIP_06240"/>
<feature type="region of interest" description="Disordered" evidence="1">
    <location>
        <begin position="727"/>
        <end position="746"/>
    </location>
</feature>
<sequence length="746" mass="78509">MTGPKPLLKIEGDCSTVHSNTLYTYSPTGFQSLPLKENGIWKTLPSPEYTVTGPVCVQGGIEGIEDDEDKKALYLVGGTGSPGNSGLQRFSFSTQKWETLTMDSPSMKDRVGHGAGYISSTSQILVYAGNTDGSTQASQSTLLISTKAPPFIVSSGLDQGAPALHEPVVLPWSSSEVALIGGSATNTAIFIYESTSNKGWTISEATLPTAIDSSSLCAFASDSGTKVLEEFNMMASPNRVTSYILSLKGEVQNPVTAIASSGKRDLTDSYNGTFAPTESWSDYTLAQGNGLVILASGQSNNSLAIFNQTSNAWVNSTELFYGKGDQHVLKPSTTSFTSSTSTSTMSVTSSTSTSTMSVTSSTSMSTTSFTSSSSTSTSSFTSTATSASTTSTSSSTPVATAGGLTDHGKMVLGATLGSILGFGLILLIILLLLRRKNKKQGGRNGRGGDDKDRLSFQDRGLDPLTESAYPMARSPVPIAAASVDSLAIFSGHYQGEKTLKPPINTGYGLSPQPKSSSPLSTISTSGAMGASSVYSGNTSQAGDNTGPGNQAADRLTDEGWGKYFEDRSATNLQSDRSSISSTYTKSDYRGSAWPMSTLAPLNLGFLDHPKPLGHVLSGSPTTEHSSHELGGRSLVIPEGQSARISYADTISIASDDNHDDPSWQGAGHGSWLGRPTSSNYTTSFYQPSMQDMPWESSNAGLAKTARQSNARIPSVIIPHDIDEIPVQEQKNSTNSDMSWLNLKTGR</sequence>
<feature type="region of interest" description="Disordered" evidence="1">
    <location>
        <begin position="614"/>
        <end position="633"/>
    </location>
</feature>
<keyword evidence="2" id="KW-1133">Transmembrane helix</keyword>
<feature type="region of interest" description="Disordered" evidence="1">
    <location>
        <begin position="653"/>
        <end position="674"/>
    </location>
</feature>
<feature type="region of interest" description="Disordered" evidence="1">
    <location>
        <begin position="438"/>
        <end position="458"/>
    </location>
</feature>
<organism evidence="3 4">
    <name type="scientific">Penicillium digitatum</name>
    <name type="common">Green mold</name>
    <dbReference type="NCBI Taxonomy" id="36651"/>
    <lineage>
        <taxon>Eukaryota</taxon>
        <taxon>Fungi</taxon>
        <taxon>Dikarya</taxon>
        <taxon>Ascomycota</taxon>
        <taxon>Pezizomycotina</taxon>
        <taxon>Eurotiomycetes</taxon>
        <taxon>Eurotiomycetidae</taxon>
        <taxon>Eurotiales</taxon>
        <taxon>Aspergillaceae</taxon>
        <taxon>Penicillium</taxon>
    </lineage>
</organism>
<dbReference type="AlphaFoldDB" id="A0A7T7BNV4"/>
<feature type="compositionally biased region" description="Polar residues" evidence="1">
    <location>
        <begin position="532"/>
        <end position="548"/>
    </location>
</feature>
<feature type="region of interest" description="Disordered" evidence="1">
    <location>
        <begin position="332"/>
        <end position="399"/>
    </location>
</feature>
<dbReference type="EMBL" id="CP060778">
    <property type="protein sequence ID" value="QQK46685.1"/>
    <property type="molecule type" value="Genomic_DNA"/>
</dbReference>
<keyword evidence="2" id="KW-0812">Transmembrane</keyword>
<feature type="compositionally biased region" description="Basic and acidic residues" evidence="1">
    <location>
        <begin position="446"/>
        <end position="458"/>
    </location>
</feature>
<gene>
    <name evidence="3" type="ORF">Pdw03_1583</name>
</gene>
<feature type="compositionally biased region" description="Polar residues" evidence="1">
    <location>
        <begin position="728"/>
        <end position="738"/>
    </location>
</feature>
<evidence type="ECO:0000256" key="1">
    <source>
        <dbReference type="SAM" id="MobiDB-lite"/>
    </source>
</evidence>
<dbReference type="GeneID" id="26228947"/>
<dbReference type="RefSeq" id="XP_014538637.1">
    <property type="nucleotide sequence ID" value="XM_014683151.1"/>
</dbReference>
<feature type="compositionally biased region" description="Low complexity" evidence="1">
    <location>
        <begin position="332"/>
        <end position="396"/>
    </location>
</feature>
<keyword evidence="2" id="KW-0472">Membrane</keyword>
<feature type="compositionally biased region" description="Low complexity" evidence="1">
    <location>
        <begin position="509"/>
        <end position="525"/>
    </location>
</feature>
<dbReference type="VEuPathDB" id="FungiDB:PDIP_06240"/>
<dbReference type="Proteomes" id="UP000595662">
    <property type="component" value="Chromosome 5"/>
</dbReference>
<feature type="region of interest" description="Disordered" evidence="1">
    <location>
        <begin position="502"/>
        <end position="555"/>
    </location>
</feature>
<accession>A0A7T7BNV4</accession>
<feature type="transmembrane region" description="Helical" evidence="2">
    <location>
        <begin position="410"/>
        <end position="433"/>
    </location>
</feature>
<dbReference type="SUPFAM" id="SSF50965">
    <property type="entry name" value="Galactose oxidase, central domain"/>
    <property type="match status" value="1"/>
</dbReference>
<dbReference type="InterPro" id="IPR011043">
    <property type="entry name" value="Gal_Oxase/kelch_b-propeller"/>
</dbReference>
<name>A0A7T7BNV4_PENDI</name>
<protein>
    <submittedName>
        <fullName evidence="3">Kelch-type beta propeller</fullName>
    </submittedName>
</protein>
<reference evidence="3 4" key="1">
    <citation type="submission" date="2020-08" db="EMBL/GenBank/DDBJ databases">
        <title>The completed genome sequence of the pathogenic ascomycete fungus Penicillium digitatum.</title>
        <authorList>
            <person name="Wang M."/>
        </authorList>
    </citation>
    <scope>NUCLEOTIDE SEQUENCE [LARGE SCALE GENOMIC DNA]</scope>
    <source>
        <strain evidence="3 4">PdW03</strain>
    </source>
</reference>
<evidence type="ECO:0000313" key="4">
    <source>
        <dbReference type="Proteomes" id="UP000595662"/>
    </source>
</evidence>
<evidence type="ECO:0000256" key="2">
    <source>
        <dbReference type="SAM" id="Phobius"/>
    </source>
</evidence>
<proteinExistence type="predicted"/>